<name>A0ACB7RL49_HYAAI</name>
<protein>
    <submittedName>
        <fullName evidence="1">Uncharacterized protein</fullName>
    </submittedName>
</protein>
<accession>A0ACB7RL49</accession>
<evidence type="ECO:0000313" key="2">
    <source>
        <dbReference type="Proteomes" id="UP000821845"/>
    </source>
</evidence>
<sequence length="276" mass="29853">MQLTIILFGLLAAVGGTQTLTPALSFSCLYLLSLTDMITNMMANTLRMRSLVALGLSRICKFCTEEEQEERPQDSKDLTIQKGEVMMSECSFSWTQHSSHTCSPVPSEAALRDITFRAAPGSLVGVVGFVGSGKSSLLAAILGDMHRTRGTLRTSGSIAYVSQVAAIYNMTVRDNITFGKQFDPALYVRVIKACELLNDLNSFPAGDLTEVGEKGETLSGGQKQRISLARAVYSSSNIYLLDDPLSALDPTVAARVFKHVIGKNGLLRNTVCMAVR</sequence>
<keyword evidence="2" id="KW-1185">Reference proteome</keyword>
<gene>
    <name evidence="1" type="ORF">HPB50_008681</name>
</gene>
<comment type="caution">
    <text evidence="1">The sequence shown here is derived from an EMBL/GenBank/DDBJ whole genome shotgun (WGS) entry which is preliminary data.</text>
</comment>
<organism evidence="1 2">
    <name type="scientific">Hyalomma asiaticum</name>
    <name type="common">Tick</name>
    <dbReference type="NCBI Taxonomy" id="266040"/>
    <lineage>
        <taxon>Eukaryota</taxon>
        <taxon>Metazoa</taxon>
        <taxon>Ecdysozoa</taxon>
        <taxon>Arthropoda</taxon>
        <taxon>Chelicerata</taxon>
        <taxon>Arachnida</taxon>
        <taxon>Acari</taxon>
        <taxon>Parasitiformes</taxon>
        <taxon>Ixodida</taxon>
        <taxon>Ixodoidea</taxon>
        <taxon>Ixodidae</taxon>
        <taxon>Hyalomminae</taxon>
        <taxon>Hyalomma</taxon>
    </lineage>
</organism>
<dbReference type="Proteomes" id="UP000821845">
    <property type="component" value="Chromosome 9"/>
</dbReference>
<evidence type="ECO:0000313" key="1">
    <source>
        <dbReference type="EMBL" id="KAH6922068.1"/>
    </source>
</evidence>
<proteinExistence type="predicted"/>
<dbReference type="EMBL" id="CM023489">
    <property type="protein sequence ID" value="KAH6922068.1"/>
    <property type="molecule type" value="Genomic_DNA"/>
</dbReference>
<reference evidence="1" key="1">
    <citation type="submission" date="2020-05" db="EMBL/GenBank/DDBJ databases">
        <title>Large-scale comparative analyses of tick genomes elucidate their genetic diversity and vector capacities.</title>
        <authorList>
            <person name="Jia N."/>
            <person name="Wang J."/>
            <person name="Shi W."/>
            <person name="Du L."/>
            <person name="Sun Y."/>
            <person name="Zhan W."/>
            <person name="Jiang J."/>
            <person name="Wang Q."/>
            <person name="Zhang B."/>
            <person name="Ji P."/>
            <person name="Sakyi L.B."/>
            <person name="Cui X."/>
            <person name="Yuan T."/>
            <person name="Jiang B."/>
            <person name="Yang W."/>
            <person name="Lam T.T.-Y."/>
            <person name="Chang Q."/>
            <person name="Ding S."/>
            <person name="Wang X."/>
            <person name="Zhu J."/>
            <person name="Ruan X."/>
            <person name="Zhao L."/>
            <person name="Wei J."/>
            <person name="Que T."/>
            <person name="Du C."/>
            <person name="Cheng J."/>
            <person name="Dai P."/>
            <person name="Han X."/>
            <person name="Huang E."/>
            <person name="Gao Y."/>
            <person name="Liu J."/>
            <person name="Shao H."/>
            <person name="Ye R."/>
            <person name="Li L."/>
            <person name="Wei W."/>
            <person name="Wang X."/>
            <person name="Wang C."/>
            <person name="Yang T."/>
            <person name="Huo Q."/>
            <person name="Li W."/>
            <person name="Guo W."/>
            <person name="Chen H."/>
            <person name="Zhou L."/>
            <person name="Ni X."/>
            <person name="Tian J."/>
            <person name="Zhou Y."/>
            <person name="Sheng Y."/>
            <person name="Liu T."/>
            <person name="Pan Y."/>
            <person name="Xia L."/>
            <person name="Li J."/>
            <person name="Zhao F."/>
            <person name="Cao W."/>
        </authorList>
    </citation>
    <scope>NUCLEOTIDE SEQUENCE</scope>
    <source>
        <strain evidence="1">Hyas-2018</strain>
    </source>
</reference>